<dbReference type="Proteomes" id="UP001214854">
    <property type="component" value="Unassembled WGS sequence"/>
</dbReference>
<accession>A0ABT5HTR9</accession>
<dbReference type="EMBL" id="JAQQKX010000006">
    <property type="protein sequence ID" value="MDC7683429.1"/>
    <property type="molecule type" value="Genomic_DNA"/>
</dbReference>
<gene>
    <name evidence="1" type="ORF">PQU92_09090</name>
</gene>
<evidence type="ECO:0000313" key="2">
    <source>
        <dbReference type="Proteomes" id="UP001214854"/>
    </source>
</evidence>
<reference evidence="1 2" key="1">
    <citation type="submission" date="2023-01" db="EMBL/GenBank/DDBJ databases">
        <title>Novel species of the genus Asticcacaulis isolated from rivers.</title>
        <authorList>
            <person name="Lu H."/>
        </authorList>
    </citation>
    <scope>NUCLEOTIDE SEQUENCE [LARGE SCALE GENOMIC DNA]</scope>
    <source>
        <strain evidence="1 2">BYS171W</strain>
    </source>
</reference>
<sequence>MIFIKLGDVPTDVLFDIRLTAAGASVLTVANVFSRTGFNSGPATSPRFASWACQIKSDAEGLELAAPFVVQQIARGFPGLIVDITSGGAGVDFSAYDDVSGNFKDSHRGRIIIPLSTGPVAGAQGEVGIWAS</sequence>
<comment type="caution">
    <text evidence="1">The sequence shown here is derived from an EMBL/GenBank/DDBJ whole genome shotgun (WGS) entry which is preliminary data.</text>
</comment>
<protein>
    <submittedName>
        <fullName evidence="1">Uncharacterized protein</fullName>
    </submittedName>
</protein>
<keyword evidence="2" id="KW-1185">Reference proteome</keyword>
<proteinExistence type="predicted"/>
<evidence type="ECO:0000313" key="1">
    <source>
        <dbReference type="EMBL" id="MDC7683429.1"/>
    </source>
</evidence>
<dbReference type="RefSeq" id="WP_272747899.1">
    <property type="nucleotide sequence ID" value="NZ_JAQQKX010000006.1"/>
</dbReference>
<name>A0ABT5HTR9_9CAUL</name>
<organism evidence="1 2">
    <name type="scientific">Asticcacaulis aquaticus</name>
    <dbReference type="NCBI Taxonomy" id="2984212"/>
    <lineage>
        <taxon>Bacteria</taxon>
        <taxon>Pseudomonadati</taxon>
        <taxon>Pseudomonadota</taxon>
        <taxon>Alphaproteobacteria</taxon>
        <taxon>Caulobacterales</taxon>
        <taxon>Caulobacteraceae</taxon>
        <taxon>Asticcacaulis</taxon>
    </lineage>
</organism>